<comment type="caution">
    <text evidence="2">The sequence shown here is derived from an EMBL/GenBank/DDBJ whole genome shotgun (WGS) entry which is preliminary data.</text>
</comment>
<gene>
    <name evidence="2" type="ORF">LCGC14_0829540</name>
</gene>
<organism evidence="2">
    <name type="scientific">marine sediment metagenome</name>
    <dbReference type="NCBI Taxonomy" id="412755"/>
    <lineage>
        <taxon>unclassified sequences</taxon>
        <taxon>metagenomes</taxon>
        <taxon>ecological metagenomes</taxon>
    </lineage>
</organism>
<evidence type="ECO:0000313" key="2">
    <source>
        <dbReference type="EMBL" id="KKN30879.1"/>
    </source>
</evidence>
<dbReference type="PANTHER" id="PTHR32114">
    <property type="entry name" value="ABC TRANSPORTER ABCH.3"/>
    <property type="match status" value="1"/>
</dbReference>
<feature type="coiled-coil region" evidence="1">
    <location>
        <begin position="198"/>
        <end position="267"/>
    </location>
</feature>
<sequence>MPRIHYRSLKFSNGYAYRECEIPFEDQGLVLLRGLNLDDGGFLGAGKTSPFEVFSLLQTGKVGKQRKGERILADDVVNLSVGEGFEARLQFDVDGHPYEIVQCRLHSKFGNAYRIIDVDTGRDLLPNENRMHPQQWTLKEVLGLDDKSFFNLVYMAQDFSNIMLHGTDGDRQQNLIQMFGLDVYDKLFARTKQKLSALQMTARDVVALQEELDDIDAELKQQDATPEQLALLLTEARVKQHDLQLQHDTALDQQEDLQDRLRDLQIRSRYIQDAKDLWGQLKRPPIEDVRQADQQLADDLKGQVEATNEKLLDLKNALRLIDQRHIIETKLSSLGSCDLDETDQELTRVRDDLRRLINKDLPRAERRLEIIQDLRKLQKPNRDSTVVREELEAAKDLRRDTEKEIQDIKAALENDVCPTCGRAYDEDEHDADEYKQRLQRLQTTLATHATDAHDLGAELKNVADYEDLKKRLGEIEGSSNPTDIQRNIGQLSSEERRLVSTLEAENLRETLQAQLDNLPKESAERLRAEKMATEKAAHRLQVTYDVVRRVVEKLVKIQELPRGKISAIKQRLIAAKRVLRETNNDILGLGERIGKLERQHEKLDGLTKRKTKIEVGIQKTEKTQVQIKCFQALEKVFGSKGLKRERFVSILADATEQTVPYYTDLLWPRRNTRIALAEAGNAVKFELHRGDLVTSSRQLSGGERSKAGLSLLFGMRDLKEKYTDFRTNVLIVDEPFGNLDAYGTECLLNVLQDLRGRFGTVMVIGNQRDVLTHDIWDQVWWAVRENNEARLYRNGLPERYRPAVERYTRQYNG</sequence>
<accession>A0A0F9PL40</accession>
<feature type="coiled-coil region" evidence="1">
    <location>
        <begin position="297"/>
        <end position="359"/>
    </location>
</feature>
<dbReference type="Gene3D" id="3.40.50.300">
    <property type="entry name" value="P-loop containing nucleotide triphosphate hydrolases"/>
    <property type="match status" value="2"/>
</dbReference>
<name>A0A0F9PL40_9ZZZZ</name>
<dbReference type="EMBL" id="LAZR01002373">
    <property type="protein sequence ID" value="KKN30879.1"/>
    <property type="molecule type" value="Genomic_DNA"/>
</dbReference>
<evidence type="ECO:0008006" key="3">
    <source>
        <dbReference type="Google" id="ProtNLM"/>
    </source>
</evidence>
<dbReference type="PANTHER" id="PTHR32114:SF2">
    <property type="entry name" value="ABC TRANSPORTER ABCH.3"/>
    <property type="match status" value="1"/>
</dbReference>
<dbReference type="SUPFAM" id="SSF52540">
    <property type="entry name" value="P-loop containing nucleoside triphosphate hydrolases"/>
    <property type="match status" value="1"/>
</dbReference>
<dbReference type="AlphaFoldDB" id="A0A0F9PL40"/>
<keyword evidence="1" id="KW-0175">Coiled coil</keyword>
<reference evidence="2" key="1">
    <citation type="journal article" date="2015" name="Nature">
        <title>Complex archaea that bridge the gap between prokaryotes and eukaryotes.</title>
        <authorList>
            <person name="Spang A."/>
            <person name="Saw J.H."/>
            <person name="Jorgensen S.L."/>
            <person name="Zaremba-Niedzwiedzka K."/>
            <person name="Martijn J."/>
            <person name="Lind A.E."/>
            <person name="van Eijk R."/>
            <person name="Schleper C."/>
            <person name="Guy L."/>
            <person name="Ettema T.J."/>
        </authorList>
    </citation>
    <scope>NUCLEOTIDE SEQUENCE</scope>
</reference>
<protein>
    <recommendedName>
        <fullName evidence="3">Rad50/SbcC-type AAA domain-containing protein</fullName>
    </recommendedName>
</protein>
<feature type="coiled-coil region" evidence="1">
    <location>
        <begin position="391"/>
        <end position="451"/>
    </location>
</feature>
<proteinExistence type="predicted"/>
<evidence type="ECO:0000256" key="1">
    <source>
        <dbReference type="SAM" id="Coils"/>
    </source>
</evidence>
<dbReference type="InterPro" id="IPR027417">
    <property type="entry name" value="P-loop_NTPase"/>
</dbReference>